<proteinExistence type="predicted"/>
<sequence>MSRSISRSSAEQDTDLLDLPPSAKLVAKTLEYEGDATQSQLAESTLLPVRTVRDALSRLEKSGIVRSRISFQDARQRIYSLDGSEPSTE</sequence>
<protein>
    <submittedName>
        <fullName evidence="1">Winged helix-turn-helix domain-containing protein</fullName>
    </submittedName>
</protein>
<dbReference type="Proteomes" id="UP001597034">
    <property type="component" value="Unassembled WGS sequence"/>
</dbReference>
<dbReference type="EMBL" id="JBHUDO010000004">
    <property type="protein sequence ID" value="MFD1647656.1"/>
    <property type="molecule type" value="Genomic_DNA"/>
</dbReference>
<dbReference type="SUPFAM" id="SSF46785">
    <property type="entry name" value="Winged helix' DNA-binding domain"/>
    <property type="match status" value="1"/>
</dbReference>
<organism evidence="1 2">
    <name type="scientific">Haloarchaeobius litoreus</name>
    <dbReference type="NCBI Taxonomy" id="755306"/>
    <lineage>
        <taxon>Archaea</taxon>
        <taxon>Methanobacteriati</taxon>
        <taxon>Methanobacteriota</taxon>
        <taxon>Stenosarchaea group</taxon>
        <taxon>Halobacteria</taxon>
        <taxon>Halobacteriales</taxon>
        <taxon>Halorubellaceae</taxon>
        <taxon>Haloarchaeobius</taxon>
    </lineage>
</organism>
<keyword evidence="2" id="KW-1185">Reference proteome</keyword>
<dbReference type="InterPro" id="IPR011991">
    <property type="entry name" value="ArsR-like_HTH"/>
</dbReference>
<dbReference type="RefSeq" id="WP_256401863.1">
    <property type="nucleotide sequence ID" value="NZ_JANHJR010000004.1"/>
</dbReference>
<dbReference type="InterPro" id="IPR036390">
    <property type="entry name" value="WH_DNA-bd_sf"/>
</dbReference>
<reference evidence="1 2" key="1">
    <citation type="journal article" date="2019" name="Int. J. Syst. Evol. Microbiol.">
        <title>The Global Catalogue of Microorganisms (GCM) 10K type strain sequencing project: providing services to taxonomists for standard genome sequencing and annotation.</title>
        <authorList>
            <consortium name="The Broad Institute Genomics Platform"/>
            <consortium name="The Broad Institute Genome Sequencing Center for Infectious Disease"/>
            <person name="Wu L."/>
            <person name="Ma J."/>
        </authorList>
    </citation>
    <scope>NUCLEOTIDE SEQUENCE [LARGE SCALE GENOMIC DNA]</scope>
    <source>
        <strain evidence="1 2">CGMCC 1.10390</strain>
    </source>
</reference>
<dbReference type="Pfam" id="PF13412">
    <property type="entry name" value="HTH_24"/>
    <property type="match status" value="1"/>
</dbReference>
<evidence type="ECO:0000313" key="2">
    <source>
        <dbReference type="Proteomes" id="UP001597034"/>
    </source>
</evidence>
<accession>A0ABD6DS46</accession>
<dbReference type="AlphaFoldDB" id="A0ABD6DS46"/>
<evidence type="ECO:0000313" key="1">
    <source>
        <dbReference type="EMBL" id="MFD1647656.1"/>
    </source>
</evidence>
<name>A0ABD6DS46_9EURY</name>
<comment type="caution">
    <text evidence="1">The sequence shown here is derived from an EMBL/GenBank/DDBJ whole genome shotgun (WGS) entry which is preliminary data.</text>
</comment>
<dbReference type="CDD" id="cd00090">
    <property type="entry name" value="HTH_ARSR"/>
    <property type="match status" value="1"/>
</dbReference>
<gene>
    <name evidence="1" type="ORF">ACFSBL_18340</name>
</gene>
<dbReference type="InterPro" id="IPR036388">
    <property type="entry name" value="WH-like_DNA-bd_sf"/>
</dbReference>
<dbReference type="Gene3D" id="1.10.10.10">
    <property type="entry name" value="Winged helix-like DNA-binding domain superfamily/Winged helix DNA-binding domain"/>
    <property type="match status" value="1"/>
</dbReference>